<organism evidence="2 3">
    <name type="scientific">Paralcaligenes ureilyticus</name>
    <dbReference type="NCBI Taxonomy" id="627131"/>
    <lineage>
        <taxon>Bacteria</taxon>
        <taxon>Pseudomonadati</taxon>
        <taxon>Pseudomonadota</taxon>
        <taxon>Betaproteobacteria</taxon>
        <taxon>Burkholderiales</taxon>
        <taxon>Alcaligenaceae</taxon>
        <taxon>Paralcaligenes</taxon>
    </lineage>
</organism>
<evidence type="ECO:0000259" key="1">
    <source>
        <dbReference type="Pfam" id="PF14294"/>
    </source>
</evidence>
<reference evidence="2 3" key="1">
    <citation type="submission" date="2019-03" db="EMBL/GenBank/DDBJ databases">
        <title>Genomic Encyclopedia of Type Strains, Phase IV (KMG-IV): sequencing the most valuable type-strain genomes for metagenomic binning, comparative biology and taxonomic classification.</title>
        <authorList>
            <person name="Goeker M."/>
        </authorList>
    </citation>
    <scope>NUCLEOTIDE SEQUENCE [LARGE SCALE GENOMIC DNA]</scope>
    <source>
        <strain evidence="2 3">DSM 24591</strain>
    </source>
</reference>
<evidence type="ECO:0000313" key="2">
    <source>
        <dbReference type="EMBL" id="TCT09629.1"/>
    </source>
</evidence>
<dbReference type="InterPro" id="IPR025399">
    <property type="entry name" value="DUF4372"/>
</dbReference>
<accession>A0A4R3MBJ9</accession>
<dbReference type="Proteomes" id="UP000295525">
    <property type="component" value="Unassembled WGS sequence"/>
</dbReference>
<dbReference type="AlphaFoldDB" id="A0A4R3MBJ9"/>
<gene>
    <name evidence="2" type="ORF">EDC26_103248</name>
</gene>
<name>A0A4R3MBJ9_9BURK</name>
<keyword evidence="3" id="KW-1185">Reference proteome</keyword>
<comment type="caution">
    <text evidence="2">The sequence shown here is derived from an EMBL/GenBank/DDBJ whole genome shotgun (WGS) entry which is preliminary data.</text>
</comment>
<sequence>MNVGKTLFAQIMEFVPWTSFARIVNRNSGNADVRRMTCADPFRVLAFAQ</sequence>
<dbReference type="Pfam" id="PF14294">
    <property type="entry name" value="DUF4372"/>
    <property type="match status" value="1"/>
</dbReference>
<proteinExistence type="predicted"/>
<evidence type="ECO:0000313" key="3">
    <source>
        <dbReference type="Proteomes" id="UP000295525"/>
    </source>
</evidence>
<feature type="domain" description="DUF4372" evidence="1">
    <location>
        <begin position="4"/>
        <end position="49"/>
    </location>
</feature>
<dbReference type="EMBL" id="SMAJ01000003">
    <property type="protein sequence ID" value="TCT09629.1"/>
    <property type="molecule type" value="Genomic_DNA"/>
</dbReference>
<protein>
    <submittedName>
        <fullName evidence="2">Uncharacterized protein DUF4372</fullName>
    </submittedName>
</protein>